<comment type="similarity">
    <text evidence="1 6">Belongs to the zinc-containing alcohol dehydrogenase family.</text>
</comment>
<dbReference type="InterPro" id="IPR013154">
    <property type="entry name" value="ADH-like_N"/>
</dbReference>
<dbReference type="InterPro" id="IPR002328">
    <property type="entry name" value="ADH_Zn_CS"/>
</dbReference>
<dbReference type="Proteomes" id="UP001550853">
    <property type="component" value="Unassembled WGS sequence"/>
</dbReference>
<dbReference type="SUPFAM" id="SSF50129">
    <property type="entry name" value="GroES-like"/>
    <property type="match status" value="1"/>
</dbReference>
<keyword evidence="4" id="KW-0560">Oxidoreductase</keyword>
<dbReference type="InterPro" id="IPR020843">
    <property type="entry name" value="ER"/>
</dbReference>
<evidence type="ECO:0000256" key="5">
    <source>
        <dbReference type="ARBA" id="ARBA00023027"/>
    </source>
</evidence>
<keyword evidence="5" id="KW-0520">NAD</keyword>
<dbReference type="Pfam" id="PF08240">
    <property type="entry name" value="ADH_N"/>
    <property type="match status" value="1"/>
</dbReference>
<evidence type="ECO:0000256" key="1">
    <source>
        <dbReference type="ARBA" id="ARBA00008072"/>
    </source>
</evidence>
<sequence length="367" mass="37646">MPQSIAAVLRATGAPLSVETIDVAPPRADEVRVRIAASGVCHTDVGVMATAEEGQLPFVLGHEGAGVVEEVGADVTGVAVGDRVVLSYAYCGECARCDAGLYVHCRKLMALNFSGARGDGTTAYSSQGAPLQGHFFGQSSFSGQIVTSPRNLVRVDDDLPMEVLAPLGCGVQTGAGAVLNSLDPAPGSSLAVFGAGSVGLCAVMAAKVAGCATIVAVEPRAERRALALELGATHALDPAATDAAAEIVRLTDGGANHSVECIGLPGTLRQALECLASPGVCATVGFQGVDNELTIDQGHLLFGRSLVGVIEGDADAHEFIPRLIALHREGRFPFDRLITTFPVEKINEAIDAAHHGAVVKPVVTFPA</sequence>
<dbReference type="InterPro" id="IPR013149">
    <property type="entry name" value="ADH-like_C"/>
</dbReference>
<proteinExistence type="inferred from homology"/>
<organism evidence="8 9">
    <name type="scientific">Streptomyces catenulae</name>
    <dbReference type="NCBI Taxonomy" id="66875"/>
    <lineage>
        <taxon>Bacteria</taxon>
        <taxon>Bacillati</taxon>
        <taxon>Actinomycetota</taxon>
        <taxon>Actinomycetes</taxon>
        <taxon>Kitasatosporales</taxon>
        <taxon>Streptomycetaceae</taxon>
        <taxon>Streptomyces</taxon>
    </lineage>
</organism>
<comment type="cofactor">
    <cofactor evidence="6">
        <name>Zn(2+)</name>
        <dbReference type="ChEBI" id="CHEBI:29105"/>
    </cofactor>
</comment>
<evidence type="ECO:0000259" key="7">
    <source>
        <dbReference type="SMART" id="SM00829"/>
    </source>
</evidence>
<evidence type="ECO:0000313" key="9">
    <source>
        <dbReference type="Proteomes" id="UP001550853"/>
    </source>
</evidence>
<evidence type="ECO:0000313" key="8">
    <source>
        <dbReference type="EMBL" id="MEU3708721.1"/>
    </source>
</evidence>
<reference evidence="8 9" key="1">
    <citation type="submission" date="2024-06" db="EMBL/GenBank/DDBJ databases">
        <title>The Natural Products Discovery Center: Release of the First 8490 Sequenced Strains for Exploring Actinobacteria Biosynthetic Diversity.</title>
        <authorList>
            <person name="Kalkreuter E."/>
            <person name="Kautsar S.A."/>
            <person name="Yang D."/>
            <person name="Bader C.D."/>
            <person name="Teijaro C.N."/>
            <person name="Fluegel L."/>
            <person name="Davis C.M."/>
            <person name="Simpson J.R."/>
            <person name="Lauterbach L."/>
            <person name="Steele A.D."/>
            <person name="Gui C."/>
            <person name="Meng S."/>
            <person name="Li G."/>
            <person name="Viehrig K."/>
            <person name="Ye F."/>
            <person name="Su P."/>
            <person name="Kiefer A.F."/>
            <person name="Nichols A."/>
            <person name="Cepeda A.J."/>
            <person name="Yan W."/>
            <person name="Fan B."/>
            <person name="Jiang Y."/>
            <person name="Adhikari A."/>
            <person name="Zheng C.-J."/>
            <person name="Schuster L."/>
            <person name="Cowan T.M."/>
            <person name="Smanski M.J."/>
            <person name="Chevrette M.G."/>
            <person name="De Carvalho L.P.S."/>
            <person name="Shen B."/>
        </authorList>
    </citation>
    <scope>NUCLEOTIDE SEQUENCE [LARGE SCALE GENOMIC DNA]</scope>
    <source>
        <strain evidence="8 9">NPDC033039</strain>
    </source>
</reference>
<keyword evidence="9" id="KW-1185">Reference proteome</keyword>
<dbReference type="PANTHER" id="PTHR43880">
    <property type="entry name" value="ALCOHOL DEHYDROGENASE"/>
    <property type="match status" value="1"/>
</dbReference>
<evidence type="ECO:0000256" key="2">
    <source>
        <dbReference type="ARBA" id="ARBA00022723"/>
    </source>
</evidence>
<evidence type="ECO:0000256" key="3">
    <source>
        <dbReference type="ARBA" id="ARBA00022833"/>
    </source>
</evidence>
<evidence type="ECO:0000256" key="6">
    <source>
        <dbReference type="RuleBase" id="RU361277"/>
    </source>
</evidence>
<dbReference type="CDD" id="cd08278">
    <property type="entry name" value="benzyl_alcohol_DH"/>
    <property type="match status" value="1"/>
</dbReference>
<name>A0ABV2YTB6_9ACTN</name>
<dbReference type="InterPro" id="IPR011032">
    <property type="entry name" value="GroES-like_sf"/>
</dbReference>
<dbReference type="Gene3D" id="3.40.50.720">
    <property type="entry name" value="NAD(P)-binding Rossmann-like Domain"/>
    <property type="match status" value="1"/>
</dbReference>
<dbReference type="SMART" id="SM00829">
    <property type="entry name" value="PKS_ER"/>
    <property type="match status" value="1"/>
</dbReference>
<dbReference type="RefSeq" id="WP_030279369.1">
    <property type="nucleotide sequence ID" value="NZ_JBEZVI010000001.1"/>
</dbReference>
<keyword evidence="3 6" id="KW-0862">Zinc</keyword>
<dbReference type="PROSITE" id="PS00059">
    <property type="entry name" value="ADH_ZINC"/>
    <property type="match status" value="1"/>
</dbReference>
<gene>
    <name evidence="8" type="ORF">AB0E61_01305</name>
</gene>
<dbReference type="InterPro" id="IPR036291">
    <property type="entry name" value="NAD(P)-bd_dom_sf"/>
</dbReference>
<comment type="caution">
    <text evidence="8">The sequence shown here is derived from an EMBL/GenBank/DDBJ whole genome shotgun (WGS) entry which is preliminary data.</text>
</comment>
<feature type="domain" description="Enoyl reductase (ER)" evidence="7">
    <location>
        <begin position="13"/>
        <end position="363"/>
    </location>
</feature>
<keyword evidence="2 6" id="KW-0479">Metal-binding</keyword>
<protein>
    <submittedName>
        <fullName evidence="8">NAD(P)-dependent alcohol dehydrogenase</fullName>
    </submittedName>
</protein>
<dbReference type="Gene3D" id="3.90.180.10">
    <property type="entry name" value="Medium-chain alcohol dehydrogenases, catalytic domain"/>
    <property type="match status" value="1"/>
</dbReference>
<accession>A0ABV2YTB6</accession>
<dbReference type="SUPFAM" id="SSF51735">
    <property type="entry name" value="NAD(P)-binding Rossmann-fold domains"/>
    <property type="match status" value="1"/>
</dbReference>
<dbReference type="Pfam" id="PF00107">
    <property type="entry name" value="ADH_zinc_N"/>
    <property type="match status" value="1"/>
</dbReference>
<evidence type="ECO:0000256" key="4">
    <source>
        <dbReference type="ARBA" id="ARBA00023002"/>
    </source>
</evidence>
<dbReference type="EMBL" id="JBEZVI010000001">
    <property type="protein sequence ID" value="MEU3708721.1"/>
    <property type="molecule type" value="Genomic_DNA"/>
</dbReference>
<dbReference type="PANTHER" id="PTHR43880:SF12">
    <property type="entry name" value="ALCOHOL DEHYDROGENASE CLASS-3"/>
    <property type="match status" value="1"/>
</dbReference>